<organism evidence="2 3">
    <name type="scientific">Myceligenerans salitolerans</name>
    <dbReference type="NCBI Taxonomy" id="1230528"/>
    <lineage>
        <taxon>Bacteria</taxon>
        <taxon>Bacillati</taxon>
        <taxon>Actinomycetota</taxon>
        <taxon>Actinomycetes</taxon>
        <taxon>Micrococcales</taxon>
        <taxon>Promicromonosporaceae</taxon>
        <taxon>Myceligenerans</taxon>
    </lineage>
</organism>
<feature type="transmembrane region" description="Helical" evidence="1">
    <location>
        <begin position="43"/>
        <end position="66"/>
    </location>
</feature>
<keyword evidence="3" id="KW-1185">Reference proteome</keyword>
<gene>
    <name evidence="2" type="ORF">J0911_15035</name>
</gene>
<feature type="transmembrane region" description="Helical" evidence="1">
    <location>
        <begin position="290"/>
        <end position="313"/>
    </location>
</feature>
<sequence>MSGAGYAGGVLLGFMSPSTDRFVTWDDAGRGAMSDVFGPSVRIAVAVVVVSVPAMWLVAVFVAKVLRWPSRRTVGRWARSAQRNPAADPPMTPMLVAVLVLGLALPLNVGIVLLRHVDAPMTLPQYTGHVVETGACGRGVAELWWLYRCEALVEITEREVAERSAGTGPGLPEPPREPVWVELLAREPAHAGDAVGLETRFDDDGEIVRQWGLISESGRPAPVAGVLVGSAVVLALSIPVGLWWRRSRPGERPAGGPGELAASGDTPVWTEAQGGYRIEVRAKRLSMAGLTWLVVLGVAIGAALGAVPLVALQAETGIEVGRREVVLVGLLVGAPFAAAFLVALRRGVATYGVEITSWGVRVASDRESFEWAWAQIDRLTVRTDSDYARLRVSSRPHGSLTFMIGVLNRGRGTSRMPHRLRALVVGQGFTERVPPAGAPGLHRFTSTNR</sequence>
<reference evidence="2 3" key="1">
    <citation type="submission" date="2021-03" db="EMBL/GenBank/DDBJ databases">
        <authorList>
            <person name="Xin L."/>
        </authorList>
    </citation>
    <scope>NUCLEOTIDE SEQUENCE [LARGE SCALE GENOMIC DNA]</scope>
    <source>
        <strain evidence="2 3">XHU 5031</strain>
    </source>
</reference>
<name>A0ABS3IBF1_9MICO</name>
<dbReference type="RefSeq" id="WP_207276291.1">
    <property type="nucleotide sequence ID" value="NZ_JAFMPK010000047.1"/>
</dbReference>
<comment type="caution">
    <text evidence="2">The sequence shown here is derived from an EMBL/GenBank/DDBJ whole genome shotgun (WGS) entry which is preliminary data.</text>
</comment>
<dbReference type="Proteomes" id="UP000664617">
    <property type="component" value="Unassembled WGS sequence"/>
</dbReference>
<feature type="transmembrane region" description="Helical" evidence="1">
    <location>
        <begin position="325"/>
        <end position="344"/>
    </location>
</feature>
<evidence type="ECO:0000313" key="3">
    <source>
        <dbReference type="Proteomes" id="UP000664617"/>
    </source>
</evidence>
<proteinExistence type="predicted"/>
<dbReference type="EMBL" id="JAFMPK010000047">
    <property type="protein sequence ID" value="MBO0610346.1"/>
    <property type="molecule type" value="Genomic_DNA"/>
</dbReference>
<accession>A0ABS3IBF1</accession>
<protein>
    <submittedName>
        <fullName evidence="2">Uncharacterized protein</fullName>
    </submittedName>
</protein>
<evidence type="ECO:0000256" key="1">
    <source>
        <dbReference type="SAM" id="Phobius"/>
    </source>
</evidence>
<keyword evidence="1" id="KW-0812">Transmembrane</keyword>
<feature type="transmembrane region" description="Helical" evidence="1">
    <location>
        <begin position="93"/>
        <end position="114"/>
    </location>
</feature>
<feature type="transmembrane region" description="Helical" evidence="1">
    <location>
        <begin position="223"/>
        <end position="244"/>
    </location>
</feature>
<keyword evidence="1" id="KW-1133">Transmembrane helix</keyword>
<reference evidence="3" key="2">
    <citation type="submission" date="2023-07" db="EMBL/GenBank/DDBJ databases">
        <title>Myceligenerans salitolerans sp. nov., a halotolerant actinomycete isolated from a salt lake in Xinjiang, China.</title>
        <authorList>
            <person name="Guan T."/>
        </authorList>
    </citation>
    <scope>NUCLEOTIDE SEQUENCE [LARGE SCALE GENOMIC DNA]</scope>
    <source>
        <strain evidence="3">XHU 5031</strain>
    </source>
</reference>
<evidence type="ECO:0000313" key="2">
    <source>
        <dbReference type="EMBL" id="MBO0610346.1"/>
    </source>
</evidence>
<keyword evidence="1" id="KW-0472">Membrane</keyword>